<keyword evidence="1" id="KW-0597">Phosphoprotein</keyword>
<gene>
    <name evidence="3" type="ORF">NCTC12993_04001</name>
</gene>
<accession>A0A485B4U6</accession>
<sequence length="185" mass="20668">MCENSATISTYLYLTLQVLFPELHFTQMLSRREFERFTGHYDVVFATTHLNTSKMVFVVNPSIGAIHKSAFRNHVISALQGVDPNIIQIEQLLLIFERFGNIIDHQGLQRALASYIYAENSPASSVGSFEPPTPSLIDLLGESARQVCCRAAGFMAAGNYPGVSFIVAKRGHRTALRENYAQQNR</sequence>
<evidence type="ECO:0000256" key="2">
    <source>
        <dbReference type="ARBA" id="ARBA00022777"/>
    </source>
</evidence>
<dbReference type="InterPro" id="IPR051351">
    <property type="entry name" value="Ascorbate-PTS_EIIA_comp"/>
</dbReference>
<protein>
    <submittedName>
        <fullName evidence="3">Uncharacterized protein</fullName>
    </submittedName>
</protein>
<reference evidence="3 4" key="1">
    <citation type="submission" date="2019-03" db="EMBL/GenBank/DDBJ databases">
        <authorList>
            <consortium name="Pathogen Informatics"/>
        </authorList>
    </citation>
    <scope>NUCLEOTIDE SEQUENCE [LARGE SCALE GENOMIC DNA]</scope>
    <source>
        <strain evidence="3 4">NCTC12993</strain>
    </source>
</reference>
<dbReference type="GO" id="GO:0016301">
    <property type="term" value="F:kinase activity"/>
    <property type="evidence" value="ECO:0007669"/>
    <property type="project" value="UniProtKB-KW"/>
</dbReference>
<keyword evidence="2" id="KW-0418">Kinase</keyword>
<dbReference type="Proteomes" id="UP000401081">
    <property type="component" value="Unassembled WGS sequence"/>
</dbReference>
<dbReference type="PANTHER" id="PTHR36203">
    <property type="entry name" value="ASCORBATE-SPECIFIC PTS SYSTEM EIIA COMPONENT"/>
    <property type="match status" value="1"/>
</dbReference>
<dbReference type="PANTHER" id="PTHR36203:SF1">
    <property type="entry name" value="ASCORBATE-SPECIFIC PTS SYSTEM EIIA COMPONENT"/>
    <property type="match status" value="1"/>
</dbReference>
<keyword evidence="4" id="KW-1185">Reference proteome</keyword>
<dbReference type="AlphaFoldDB" id="A0A485B4U6"/>
<proteinExistence type="predicted"/>
<dbReference type="EMBL" id="CAADJD010000020">
    <property type="protein sequence ID" value="VFS68395.1"/>
    <property type="molecule type" value="Genomic_DNA"/>
</dbReference>
<name>A0A485B4U6_KLUCR</name>
<evidence type="ECO:0000313" key="4">
    <source>
        <dbReference type="Proteomes" id="UP000401081"/>
    </source>
</evidence>
<evidence type="ECO:0000256" key="1">
    <source>
        <dbReference type="ARBA" id="ARBA00022553"/>
    </source>
</evidence>
<organism evidence="3 4">
    <name type="scientific">Kluyvera cryocrescens</name>
    <name type="common">Kluyvera citrophila</name>
    <dbReference type="NCBI Taxonomy" id="580"/>
    <lineage>
        <taxon>Bacteria</taxon>
        <taxon>Pseudomonadati</taxon>
        <taxon>Pseudomonadota</taxon>
        <taxon>Gammaproteobacteria</taxon>
        <taxon>Enterobacterales</taxon>
        <taxon>Enterobacteriaceae</taxon>
        <taxon>Kluyvera</taxon>
    </lineage>
</organism>
<evidence type="ECO:0000313" key="3">
    <source>
        <dbReference type="EMBL" id="VFS68395.1"/>
    </source>
</evidence>
<keyword evidence="2" id="KW-0808">Transferase</keyword>